<keyword evidence="2" id="KW-0547">Nucleotide-binding</keyword>
<dbReference type="GO" id="GO:0005524">
    <property type="term" value="F:ATP binding"/>
    <property type="evidence" value="ECO:0007669"/>
    <property type="project" value="UniProtKB-KW"/>
</dbReference>
<dbReference type="GO" id="GO:0009378">
    <property type="term" value="F:four-way junction helicase activity"/>
    <property type="evidence" value="ECO:0007669"/>
    <property type="project" value="TreeGrafter"/>
</dbReference>
<dbReference type="Pfam" id="PF00271">
    <property type="entry name" value="Helicase_C"/>
    <property type="match status" value="1"/>
</dbReference>
<dbReference type="GO" id="GO:0000724">
    <property type="term" value="P:double-strand break repair via homologous recombination"/>
    <property type="evidence" value="ECO:0007669"/>
    <property type="project" value="TreeGrafter"/>
</dbReference>
<reference evidence="9" key="1">
    <citation type="submission" date="2023-03" db="EMBL/GenBank/DDBJ databases">
        <title>Massive genome expansion in bonnet fungi (Mycena s.s.) driven by repeated elements and novel gene families across ecological guilds.</title>
        <authorList>
            <consortium name="Lawrence Berkeley National Laboratory"/>
            <person name="Harder C.B."/>
            <person name="Miyauchi S."/>
            <person name="Viragh M."/>
            <person name="Kuo A."/>
            <person name="Thoen E."/>
            <person name="Andreopoulos B."/>
            <person name="Lu D."/>
            <person name="Skrede I."/>
            <person name="Drula E."/>
            <person name="Henrissat B."/>
            <person name="Morin E."/>
            <person name="Kohler A."/>
            <person name="Barry K."/>
            <person name="LaButti K."/>
            <person name="Morin E."/>
            <person name="Salamov A."/>
            <person name="Lipzen A."/>
            <person name="Mereny Z."/>
            <person name="Hegedus B."/>
            <person name="Baldrian P."/>
            <person name="Stursova M."/>
            <person name="Weitz H."/>
            <person name="Taylor A."/>
            <person name="Grigoriev I.V."/>
            <person name="Nagy L.G."/>
            <person name="Martin F."/>
            <person name="Kauserud H."/>
        </authorList>
    </citation>
    <scope>NUCLEOTIDE SEQUENCE</scope>
    <source>
        <strain evidence="9">9144</strain>
    </source>
</reference>
<dbReference type="SUPFAM" id="SSF52540">
    <property type="entry name" value="P-loop containing nucleoside triphosphate hydrolases"/>
    <property type="match status" value="1"/>
</dbReference>
<dbReference type="GO" id="GO:0005737">
    <property type="term" value="C:cytoplasm"/>
    <property type="evidence" value="ECO:0007669"/>
    <property type="project" value="TreeGrafter"/>
</dbReference>
<name>A0AAD6VKV7_9AGAR</name>
<sequence length="703" mass="78440">MAPSRGRKWQTERGHMIIQRIVAAKVPEWLSGLHAWQLLVVAWILDGEDVFCVTATGDGKSALFAVPIIVLLEVAQNPTAYPGYVHHKKPVALVIAPTKGLAGNIVFELAGLRVPAFACTSDVLADARKEGRNITSEIASCLWPVVVIDPEHLMDKQWERITDCQLFRDNIALVSVDEAHLIDEWGGDFRPAFRHLGNFIRGRLPSGVSVSALTATIIPGLPTQTVCKTLGFIRGMFHMYRRSNERPNVQFLRRTLTHTLGGTEFPDLIQYLLSNRKTIIYCATIELCWRVYVFLLRLLPPGPRRLTRIRLYHAMCWPDENEKTVALMRDDPMCQIIVATVAFGQGFNLKSLLDSIMLGVPKTVSQTTQDAGRVGRDLATTGRAILLVQSAAEKSAERFLANLGSASRAPKNNKALTSMNNEKALMISTTRCLNAFFNKLYGNTTPGAFLDCIELPRRLPCSNCLPRFEGILVFDPSPLPTGPERLCPLSRPEIVPATPPAYRPKNTKLTGKMRAAADKELRKFRLQVQKLEQDYDVLGITPASSYLSNPVITTLLDNLLIIWTRDVLVAKIPQWKHHERRGEALMTLVRALQVQFAADFELARVERNKKARGKRLAAAGEDMISEDEPERDEESEAASSADERMQEPSVDVPAMPSRPKRKVGPLQDVTNAPKRTRAPLESAAKTLETFGPQYKPRVRRRAT</sequence>
<proteinExistence type="inferred from homology"/>
<dbReference type="PROSITE" id="PS51194">
    <property type="entry name" value="HELICASE_CTER"/>
    <property type="match status" value="1"/>
</dbReference>
<evidence type="ECO:0000256" key="3">
    <source>
        <dbReference type="ARBA" id="ARBA00022840"/>
    </source>
</evidence>
<dbReference type="PROSITE" id="PS51192">
    <property type="entry name" value="HELICASE_ATP_BIND_1"/>
    <property type="match status" value="1"/>
</dbReference>
<dbReference type="InterPro" id="IPR014001">
    <property type="entry name" value="Helicase_ATP-bd"/>
</dbReference>
<dbReference type="AlphaFoldDB" id="A0AAD6VKV7"/>
<dbReference type="Gene3D" id="3.40.50.300">
    <property type="entry name" value="P-loop containing nucleotide triphosphate hydrolases"/>
    <property type="match status" value="2"/>
</dbReference>
<dbReference type="Pfam" id="PF00270">
    <property type="entry name" value="DEAD"/>
    <property type="match status" value="1"/>
</dbReference>
<dbReference type="GO" id="GO:0016787">
    <property type="term" value="F:hydrolase activity"/>
    <property type="evidence" value="ECO:0007669"/>
    <property type="project" value="UniProtKB-KW"/>
</dbReference>
<dbReference type="InterPro" id="IPR001650">
    <property type="entry name" value="Helicase_C-like"/>
</dbReference>
<dbReference type="PANTHER" id="PTHR13710:SF120">
    <property type="entry name" value="BIFUNCTIONAL 3'-5' EXONUCLEASE_ATP-DEPENDENT HELICASE WRN"/>
    <property type="match status" value="1"/>
</dbReference>
<comment type="caution">
    <text evidence="9">The sequence shown here is derived from an EMBL/GenBank/DDBJ whole genome shotgun (WGS) entry which is preliminary data.</text>
</comment>
<accession>A0AAD6VKV7</accession>
<dbReference type="GO" id="GO:0005694">
    <property type="term" value="C:chromosome"/>
    <property type="evidence" value="ECO:0007669"/>
    <property type="project" value="TreeGrafter"/>
</dbReference>
<evidence type="ECO:0000256" key="6">
    <source>
        <dbReference type="SAM" id="MobiDB-lite"/>
    </source>
</evidence>
<keyword evidence="10" id="KW-1185">Reference proteome</keyword>
<dbReference type="SMART" id="SM00487">
    <property type="entry name" value="DEXDc"/>
    <property type="match status" value="1"/>
</dbReference>
<dbReference type="EC" id="5.6.2.4" evidence="5"/>
<dbReference type="GO" id="GO:0005634">
    <property type="term" value="C:nucleus"/>
    <property type="evidence" value="ECO:0007669"/>
    <property type="project" value="TreeGrafter"/>
</dbReference>
<dbReference type="GO" id="GO:0003676">
    <property type="term" value="F:nucleic acid binding"/>
    <property type="evidence" value="ECO:0007669"/>
    <property type="project" value="InterPro"/>
</dbReference>
<evidence type="ECO:0000256" key="4">
    <source>
        <dbReference type="ARBA" id="ARBA00034617"/>
    </source>
</evidence>
<dbReference type="PANTHER" id="PTHR13710">
    <property type="entry name" value="DNA HELICASE RECQ FAMILY MEMBER"/>
    <property type="match status" value="1"/>
</dbReference>
<evidence type="ECO:0000259" key="8">
    <source>
        <dbReference type="PROSITE" id="PS51194"/>
    </source>
</evidence>
<comment type="similarity">
    <text evidence="1">Belongs to the helicase family. RecQ subfamily.</text>
</comment>
<gene>
    <name evidence="9" type="ORF">GGX14DRAFT_621102</name>
</gene>
<evidence type="ECO:0000313" key="9">
    <source>
        <dbReference type="EMBL" id="KAJ7212698.1"/>
    </source>
</evidence>
<feature type="compositionally biased region" description="Acidic residues" evidence="6">
    <location>
        <begin position="623"/>
        <end position="636"/>
    </location>
</feature>
<feature type="domain" description="Helicase ATP-binding" evidence="7">
    <location>
        <begin position="41"/>
        <end position="235"/>
    </location>
</feature>
<evidence type="ECO:0000256" key="5">
    <source>
        <dbReference type="ARBA" id="ARBA00034808"/>
    </source>
</evidence>
<evidence type="ECO:0000313" key="10">
    <source>
        <dbReference type="Proteomes" id="UP001219525"/>
    </source>
</evidence>
<evidence type="ECO:0000256" key="1">
    <source>
        <dbReference type="ARBA" id="ARBA00005446"/>
    </source>
</evidence>
<dbReference type="InterPro" id="IPR011545">
    <property type="entry name" value="DEAD/DEAH_box_helicase_dom"/>
</dbReference>
<dbReference type="InterPro" id="IPR027417">
    <property type="entry name" value="P-loop_NTPase"/>
</dbReference>
<evidence type="ECO:0000259" key="7">
    <source>
        <dbReference type="PROSITE" id="PS51192"/>
    </source>
</evidence>
<comment type="catalytic activity">
    <reaction evidence="4">
        <text>Couples ATP hydrolysis with the unwinding of duplex DNA by translocating in the 3'-5' direction.</text>
        <dbReference type="EC" id="5.6.2.4"/>
    </reaction>
</comment>
<feature type="domain" description="Helicase C-terminal" evidence="8">
    <location>
        <begin position="267"/>
        <end position="422"/>
    </location>
</feature>
<dbReference type="EMBL" id="JARJCW010000023">
    <property type="protein sequence ID" value="KAJ7212698.1"/>
    <property type="molecule type" value="Genomic_DNA"/>
</dbReference>
<protein>
    <recommendedName>
        <fullName evidence="5">DNA 3'-5' helicase</fullName>
        <ecNumber evidence="5">5.6.2.4</ecNumber>
    </recommendedName>
</protein>
<evidence type="ECO:0000256" key="2">
    <source>
        <dbReference type="ARBA" id="ARBA00022741"/>
    </source>
</evidence>
<feature type="region of interest" description="Disordered" evidence="6">
    <location>
        <begin position="611"/>
        <end position="703"/>
    </location>
</feature>
<keyword evidence="3" id="KW-0067">ATP-binding</keyword>
<dbReference type="GO" id="GO:0043138">
    <property type="term" value="F:3'-5' DNA helicase activity"/>
    <property type="evidence" value="ECO:0007669"/>
    <property type="project" value="UniProtKB-EC"/>
</dbReference>
<dbReference type="Proteomes" id="UP001219525">
    <property type="component" value="Unassembled WGS sequence"/>
</dbReference>
<keyword evidence="9" id="KW-0378">Hydrolase</keyword>
<organism evidence="9 10">
    <name type="scientific">Mycena pura</name>
    <dbReference type="NCBI Taxonomy" id="153505"/>
    <lineage>
        <taxon>Eukaryota</taxon>
        <taxon>Fungi</taxon>
        <taxon>Dikarya</taxon>
        <taxon>Basidiomycota</taxon>
        <taxon>Agaricomycotina</taxon>
        <taxon>Agaricomycetes</taxon>
        <taxon>Agaricomycetidae</taxon>
        <taxon>Agaricales</taxon>
        <taxon>Marasmiineae</taxon>
        <taxon>Mycenaceae</taxon>
        <taxon>Mycena</taxon>
    </lineage>
</organism>